<feature type="compositionally biased region" description="Acidic residues" evidence="1">
    <location>
        <begin position="76"/>
        <end position="87"/>
    </location>
</feature>
<dbReference type="OrthoDB" id="129719at2759"/>
<evidence type="ECO:0000256" key="1">
    <source>
        <dbReference type="SAM" id="MobiDB-lite"/>
    </source>
</evidence>
<dbReference type="GeneID" id="20191149"/>
<evidence type="ECO:0000313" key="3">
    <source>
        <dbReference type="Proteomes" id="UP000018817"/>
    </source>
</evidence>
<dbReference type="AlphaFoldDB" id="W2QH89"/>
<dbReference type="EMBL" id="KI669578">
    <property type="protein sequence ID" value="ETN11864.1"/>
    <property type="molecule type" value="Genomic_DNA"/>
</dbReference>
<name>W2QH89_PHYN3</name>
<reference evidence="3" key="1">
    <citation type="submission" date="2011-12" db="EMBL/GenBank/DDBJ databases">
        <authorList>
            <consortium name="The Broad Institute Genome Sequencing Platform"/>
            <person name="Russ C."/>
            <person name="Tyler B."/>
            <person name="Panabieres F."/>
            <person name="Shan W."/>
            <person name="Tripathy S."/>
            <person name="Grunwald N."/>
            <person name="Machado M."/>
            <person name="Young S.K."/>
            <person name="Zeng Q."/>
            <person name="Gargeya S."/>
            <person name="Fitzgerald M."/>
            <person name="Haas B."/>
            <person name="Abouelleil A."/>
            <person name="Alvarado L."/>
            <person name="Arachchi H.M."/>
            <person name="Berlin A."/>
            <person name="Chapman S.B."/>
            <person name="Gearin G."/>
            <person name="Goldberg J."/>
            <person name="Griggs A."/>
            <person name="Gujja S."/>
            <person name="Hansen M."/>
            <person name="Heiman D."/>
            <person name="Howarth C."/>
            <person name="Larimer J."/>
            <person name="Lui A."/>
            <person name="MacDonald P.J.P."/>
            <person name="McCowen C."/>
            <person name="Montmayeur A."/>
            <person name="Murphy C."/>
            <person name="Neiman D."/>
            <person name="Pearson M."/>
            <person name="Priest M."/>
            <person name="Roberts A."/>
            <person name="Saif S."/>
            <person name="Shea T."/>
            <person name="Sisk P."/>
            <person name="Stolte C."/>
            <person name="Sykes S."/>
            <person name="Wortman J."/>
            <person name="Nusbaum C."/>
            <person name="Birren B."/>
        </authorList>
    </citation>
    <scope>NUCLEOTIDE SEQUENCE [LARGE SCALE GENOMIC DNA]</scope>
    <source>
        <strain evidence="3">INRA-310</strain>
    </source>
</reference>
<dbReference type="VEuPathDB" id="FungiDB:PPTG_22550"/>
<gene>
    <name evidence="2" type="ORF">PPTG_22550</name>
</gene>
<accession>W2QH89</accession>
<evidence type="ECO:0000313" key="2">
    <source>
        <dbReference type="EMBL" id="ETN11864.1"/>
    </source>
</evidence>
<proteinExistence type="predicted"/>
<feature type="compositionally biased region" description="Acidic residues" evidence="1">
    <location>
        <begin position="52"/>
        <end position="63"/>
    </location>
</feature>
<dbReference type="RefSeq" id="XP_008903041.1">
    <property type="nucleotide sequence ID" value="XM_008904793.1"/>
</dbReference>
<reference evidence="2 3" key="2">
    <citation type="submission" date="2013-11" db="EMBL/GenBank/DDBJ databases">
        <title>The Genome Sequence of Phytophthora parasitica INRA-310.</title>
        <authorList>
            <consortium name="The Broad Institute Genomics Platform"/>
            <person name="Russ C."/>
            <person name="Tyler B."/>
            <person name="Panabieres F."/>
            <person name="Shan W."/>
            <person name="Tripathy S."/>
            <person name="Grunwald N."/>
            <person name="Machado M."/>
            <person name="Johnson C.S."/>
            <person name="Arredondo F."/>
            <person name="Hong C."/>
            <person name="Coffey M."/>
            <person name="Young S.K."/>
            <person name="Zeng Q."/>
            <person name="Gargeya S."/>
            <person name="Fitzgerald M."/>
            <person name="Abouelleil A."/>
            <person name="Alvarado L."/>
            <person name="Chapman S.B."/>
            <person name="Gainer-Dewar J."/>
            <person name="Goldberg J."/>
            <person name="Griggs A."/>
            <person name="Gujja S."/>
            <person name="Hansen M."/>
            <person name="Howarth C."/>
            <person name="Imamovic A."/>
            <person name="Ireland A."/>
            <person name="Larimer J."/>
            <person name="McCowan C."/>
            <person name="Murphy C."/>
            <person name="Pearson M."/>
            <person name="Poon T.W."/>
            <person name="Priest M."/>
            <person name="Roberts A."/>
            <person name="Saif S."/>
            <person name="Shea T."/>
            <person name="Sykes S."/>
            <person name="Wortman J."/>
            <person name="Nusbaum C."/>
            <person name="Birren B."/>
        </authorList>
    </citation>
    <scope>NUCLEOTIDE SEQUENCE [LARGE SCALE GENOMIC DNA]</scope>
    <source>
        <strain evidence="2 3">INRA-310</strain>
    </source>
</reference>
<organism evidence="2 3">
    <name type="scientific">Phytophthora nicotianae (strain INRA-310)</name>
    <name type="common">Phytophthora parasitica</name>
    <dbReference type="NCBI Taxonomy" id="761204"/>
    <lineage>
        <taxon>Eukaryota</taxon>
        <taxon>Sar</taxon>
        <taxon>Stramenopiles</taxon>
        <taxon>Oomycota</taxon>
        <taxon>Peronosporomycetes</taxon>
        <taxon>Peronosporales</taxon>
        <taxon>Peronosporaceae</taxon>
        <taxon>Phytophthora</taxon>
    </lineage>
</organism>
<sequence>MPQILICQYPFPCQLVDDEDVDEDEEEACLHDDNAFEYEGPPDVEEARGQELEEVESDPSDSADEYHPSDFNSASDDSDVDYDPNEH</sequence>
<dbReference type="OMA" id="ADEYHPS"/>
<dbReference type="Proteomes" id="UP000018817">
    <property type="component" value="Unassembled WGS sequence"/>
</dbReference>
<protein>
    <submittedName>
        <fullName evidence="2">Uncharacterized protein</fullName>
    </submittedName>
</protein>
<feature type="region of interest" description="Disordered" evidence="1">
    <location>
        <begin position="32"/>
        <end position="87"/>
    </location>
</feature>